<dbReference type="EMBL" id="SEOQ01000101">
    <property type="protein sequence ID" value="TFY70443.1"/>
    <property type="molecule type" value="Genomic_DNA"/>
</dbReference>
<organism evidence="1 2">
    <name type="scientific">Dentipellis fragilis</name>
    <dbReference type="NCBI Taxonomy" id="205917"/>
    <lineage>
        <taxon>Eukaryota</taxon>
        <taxon>Fungi</taxon>
        <taxon>Dikarya</taxon>
        <taxon>Basidiomycota</taxon>
        <taxon>Agaricomycotina</taxon>
        <taxon>Agaricomycetes</taxon>
        <taxon>Russulales</taxon>
        <taxon>Hericiaceae</taxon>
        <taxon>Dentipellis</taxon>
    </lineage>
</organism>
<sequence>MQHLPVVLETNVDAGIVLIWGPYLEQVFPISSDDSPREIQVAKVLYERGTIDFIDFDTVCHCYRNVDHPSHRPTYRIQNKLSAREVWDLVVKDPRFQVERKQRSIKKWRYDVHVSATAEDDAAPTET</sequence>
<reference evidence="1 2" key="1">
    <citation type="submission" date="2019-02" db="EMBL/GenBank/DDBJ databases">
        <title>Genome sequencing of the rare red list fungi Dentipellis fragilis.</title>
        <authorList>
            <person name="Buettner E."/>
            <person name="Kellner H."/>
        </authorList>
    </citation>
    <scope>NUCLEOTIDE SEQUENCE [LARGE SCALE GENOMIC DNA]</scope>
    <source>
        <strain evidence="1 2">DSM 105465</strain>
    </source>
</reference>
<keyword evidence="2" id="KW-1185">Reference proteome</keyword>
<accession>A0A4Y9Z9D0</accession>
<dbReference type="AlphaFoldDB" id="A0A4Y9Z9D0"/>
<name>A0A4Y9Z9D0_9AGAM</name>
<comment type="caution">
    <text evidence="1">The sequence shown here is derived from an EMBL/GenBank/DDBJ whole genome shotgun (WGS) entry which is preliminary data.</text>
</comment>
<gene>
    <name evidence="1" type="ORF">EVG20_g2559</name>
</gene>
<dbReference type="Proteomes" id="UP000298327">
    <property type="component" value="Unassembled WGS sequence"/>
</dbReference>
<proteinExistence type="predicted"/>
<evidence type="ECO:0000313" key="2">
    <source>
        <dbReference type="Proteomes" id="UP000298327"/>
    </source>
</evidence>
<evidence type="ECO:0000313" key="1">
    <source>
        <dbReference type="EMBL" id="TFY70443.1"/>
    </source>
</evidence>
<protein>
    <submittedName>
        <fullName evidence="1">Uncharacterized protein</fullName>
    </submittedName>
</protein>